<dbReference type="Gene3D" id="3.40.640.10">
    <property type="entry name" value="Type I PLP-dependent aspartate aminotransferase-like (Major domain)"/>
    <property type="match status" value="1"/>
</dbReference>
<dbReference type="PANTHER" id="PTHR30244">
    <property type="entry name" value="TRANSAMINASE"/>
    <property type="match status" value="1"/>
</dbReference>
<gene>
    <name evidence="4" type="ORF">HNQ93_001937</name>
</gene>
<evidence type="ECO:0000256" key="2">
    <source>
        <dbReference type="ARBA" id="ARBA00037999"/>
    </source>
</evidence>
<evidence type="ECO:0000256" key="1">
    <source>
        <dbReference type="ARBA" id="ARBA00022898"/>
    </source>
</evidence>
<dbReference type="InterPro" id="IPR000653">
    <property type="entry name" value="DegT/StrS_aminotransferase"/>
</dbReference>
<name>A0A7W9WC75_9BACT</name>
<protein>
    <submittedName>
        <fullName evidence="4">dTDP-4-amino-4,6-dideoxygalactose transaminase</fullName>
    </submittedName>
</protein>
<dbReference type="Proteomes" id="UP000532746">
    <property type="component" value="Unassembled WGS sequence"/>
</dbReference>
<comment type="similarity">
    <text evidence="2 3">Belongs to the DegT/DnrJ/EryC1 family.</text>
</comment>
<sequence>MRHVILVSNGTLALQLAVRALAVQGEVITTPFSYVATTSSLVWEHCQPVFVDIDPQTLCLNPALIEAAITPATQAIVATHVFGTPCDTEGIERVARRHNLRVIYDAAHSFGVRYRGSSVLQYGDVSTLSFHATKLFHTGEGGALVTNDDDLARRLAYLRNFGHQDAHSFAGLGINAKNSEIHAALGLCVLPYVPRLIARRRSLAELYDQLLAPAKLQRPQLPVGTEMVHSYYPVLFESEASLLRVRKALNQAEIFPRRYFYPCLTTLPYVLPAHCPVAADAASRVLCLPLYYELAEADVARIATIVLAAIGS</sequence>
<accession>A0A7W9WC75</accession>
<evidence type="ECO:0000256" key="3">
    <source>
        <dbReference type="RuleBase" id="RU004508"/>
    </source>
</evidence>
<evidence type="ECO:0000313" key="4">
    <source>
        <dbReference type="EMBL" id="MBB6059091.1"/>
    </source>
</evidence>
<organism evidence="4 5">
    <name type="scientific">Hymenobacter luteus</name>
    <dbReference type="NCBI Taxonomy" id="1411122"/>
    <lineage>
        <taxon>Bacteria</taxon>
        <taxon>Pseudomonadati</taxon>
        <taxon>Bacteroidota</taxon>
        <taxon>Cytophagia</taxon>
        <taxon>Cytophagales</taxon>
        <taxon>Hymenobacteraceae</taxon>
        <taxon>Hymenobacter</taxon>
    </lineage>
</organism>
<dbReference type="GO" id="GO:0030170">
    <property type="term" value="F:pyridoxal phosphate binding"/>
    <property type="evidence" value="ECO:0007669"/>
    <property type="project" value="TreeGrafter"/>
</dbReference>
<dbReference type="GO" id="GO:0000271">
    <property type="term" value="P:polysaccharide biosynthetic process"/>
    <property type="evidence" value="ECO:0007669"/>
    <property type="project" value="TreeGrafter"/>
</dbReference>
<reference evidence="4 5" key="1">
    <citation type="submission" date="2020-08" db="EMBL/GenBank/DDBJ databases">
        <title>Genomic Encyclopedia of Type Strains, Phase IV (KMG-IV): sequencing the most valuable type-strain genomes for metagenomic binning, comparative biology and taxonomic classification.</title>
        <authorList>
            <person name="Goeker M."/>
        </authorList>
    </citation>
    <scope>NUCLEOTIDE SEQUENCE [LARGE SCALE GENOMIC DNA]</scope>
    <source>
        <strain evidence="4 5">DSM 26718</strain>
    </source>
</reference>
<dbReference type="InterPro" id="IPR015424">
    <property type="entry name" value="PyrdxlP-dep_Trfase"/>
</dbReference>
<dbReference type="InterPro" id="IPR015421">
    <property type="entry name" value="PyrdxlP-dep_Trfase_major"/>
</dbReference>
<dbReference type="Pfam" id="PF01041">
    <property type="entry name" value="DegT_DnrJ_EryC1"/>
    <property type="match status" value="1"/>
</dbReference>
<dbReference type="EMBL" id="JACHGG010000002">
    <property type="protein sequence ID" value="MBB6059091.1"/>
    <property type="molecule type" value="Genomic_DNA"/>
</dbReference>
<dbReference type="SUPFAM" id="SSF53383">
    <property type="entry name" value="PLP-dependent transferases"/>
    <property type="match status" value="1"/>
</dbReference>
<keyword evidence="5" id="KW-1185">Reference proteome</keyword>
<evidence type="ECO:0000313" key="5">
    <source>
        <dbReference type="Proteomes" id="UP000532746"/>
    </source>
</evidence>
<dbReference type="GO" id="GO:0008483">
    <property type="term" value="F:transaminase activity"/>
    <property type="evidence" value="ECO:0007669"/>
    <property type="project" value="TreeGrafter"/>
</dbReference>
<keyword evidence="1 3" id="KW-0663">Pyridoxal phosphate</keyword>
<dbReference type="PANTHER" id="PTHR30244:SF9">
    <property type="entry name" value="PROTEIN RV3402C"/>
    <property type="match status" value="1"/>
</dbReference>
<dbReference type="CDD" id="cd00616">
    <property type="entry name" value="AHBA_syn"/>
    <property type="match status" value="1"/>
</dbReference>
<dbReference type="AlphaFoldDB" id="A0A7W9WC75"/>
<proteinExistence type="inferred from homology"/>
<comment type="caution">
    <text evidence="4">The sequence shown here is derived from an EMBL/GenBank/DDBJ whole genome shotgun (WGS) entry which is preliminary data.</text>
</comment>